<dbReference type="Gene3D" id="3.40.50.2000">
    <property type="entry name" value="Glycogen Phosphorylase B"/>
    <property type="match status" value="1"/>
</dbReference>
<comment type="similarity">
    <text evidence="2">Belongs to the glycosyltransferase 47 family.</text>
</comment>
<keyword evidence="4" id="KW-0735">Signal-anchor</keyword>
<dbReference type="AlphaFoldDB" id="A0A8J5YSJ5"/>
<name>A0A8J5YSJ5_9ROSI</name>
<keyword evidence="7" id="KW-0812">Transmembrane</keyword>
<organism evidence="9 10">
    <name type="scientific">Gossypium anomalum</name>
    <dbReference type="NCBI Taxonomy" id="47600"/>
    <lineage>
        <taxon>Eukaryota</taxon>
        <taxon>Viridiplantae</taxon>
        <taxon>Streptophyta</taxon>
        <taxon>Embryophyta</taxon>
        <taxon>Tracheophyta</taxon>
        <taxon>Spermatophyta</taxon>
        <taxon>Magnoliopsida</taxon>
        <taxon>eudicotyledons</taxon>
        <taxon>Gunneridae</taxon>
        <taxon>Pentapetalae</taxon>
        <taxon>rosids</taxon>
        <taxon>malvids</taxon>
        <taxon>Malvales</taxon>
        <taxon>Malvaceae</taxon>
        <taxon>Malvoideae</taxon>
        <taxon>Gossypium</taxon>
    </lineage>
</organism>
<keyword evidence="5" id="KW-0333">Golgi apparatus</keyword>
<accession>A0A8J5YSJ5</accession>
<dbReference type="Pfam" id="PF03016">
    <property type="entry name" value="Exostosin_GT47"/>
    <property type="match status" value="1"/>
</dbReference>
<keyword evidence="3" id="KW-0808">Transferase</keyword>
<dbReference type="GO" id="GO:0000139">
    <property type="term" value="C:Golgi membrane"/>
    <property type="evidence" value="ECO:0007669"/>
    <property type="project" value="UniProtKB-SubCell"/>
</dbReference>
<feature type="compositionally biased region" description="Basic and acidic residues" evidence="6">
    <location>
        <begin position="1"/>
        <end position="16"/>
    </location>
</feature>
<feature type="region of interest" description="Disordered" evidence="6">
    <location>
        <begin position="1"/>
        <end position="24"/>
    </location>
</feature>
<dbReference type="Proteomes" id="UP000701853">
    <property type="component" value="Chromosome 9"/>
</dbReference>
<evidence type="ECO:0000256" key="4">
    <source>
        <dbReference type="ARBA" id="ARBA00022968"/>
    </source>
</evidence>
<dbReference type="InterPro" id="IPR004263">
    <property type="entry name" value="Exostosin"/>
</dbReference>
<sequence length="598" mass="66896">MAREAGDVRTEQEARPAKAQMGRDGNKSCFACCFSTPTTSSSSSSSSAIKLLFFIVPLILVSFIVFVSVPRNSTWALIYSLPPSTSAVAAAANSSEKLGAAVHAESSQQVLDLPSGVVKTVDVGGSSGEATLSDSDEVAVNRSASPPLSAVEAVTKFQELNETKGYSSLNTSITDSDSLNITINGTPNNATTSPNETIALPLKHSRQVRTKLDKVEAGLQRARSAIREAKNGSQLQDPDYVPIGPMYWDAKAFHRSYLEMEKQFKVFVYKEGEPPVFHDGPCKSIYSMEGNFIYKLDVDAKFQTKDPQKAHVFYLPFSVAKMVRFVYSRDSRDFSPIRRTVVDYINLVAQKYPYWNRSHGADHFMLACHDWGPEASFSLPYLEKNSIRALCNANTSERFNPVKDVSIPEINLITDKLTGLMGGPSASRRQILAFFAGGVHGPIRPVLLEHWEDKDEDIKVHKYLPRGVNYYDMMRNSKYCICPSGYEVASPRIVEALYNGCVPVLISKSYVAPFSDVLRWKSFSVTVSVDDIPKLKEILMNISTRQYIRMQRRVLQVRRHFEFNSPPKRYDVFHMILHSVWLRRLNVRITDDHGVVAN</sequence>
<evidence type="ECO:0000259" key="8">
    <source>
        <dbReference type="Pfam" id="PF03016"/>
    </source>
</evidence>
<comment type="subcellular location">
    <subcellularLocation>
        <location evidence="1">Golgi apparatus membrane</location>
        <topology evidence="1">Single-pass type II membrane protein</topology>
    </subcellularLocation>
</comment>
<evidence type="ECO:0000256" key="3">
    <source>
        <dbReference type="ARBA" id="ARBA00022676"/>
    </source>
</evidence>
<dbReference type="OrthoDB" id="1924787at2759"/>
<comment type="caution">
    <text evidence="9">The sequence shown here is derived from an EMBL/GenBank/DDBJ whole genome shotgun (WGS) entry which is preliminary data.</text>
</comment>
<evidence type="ECO:0000313" key="9">
    <source>
        <dbReference type="EMBL" id="KAG8483886.1"/>
    </source>
</evidence>
<feature type="transmembrane region" description="Helical" evidence="7">
    <location>
        <begin position="51"/>
        <end position="69"/>
    </location>
</feature>
<evidence type="ECO:0000256" key="1">
    <source>
        <dbReference type="ARBA" id="ARBA00004323"/>
    </source>
</evidence>
<evidence type="ECO:0000313" key="10">
    <source>
        <dbReference type="Proteomes" id="UP000701853"/>
    </source>
</evidence>
<evidence type="ECO:0000256" key="6">
    <source>
        <dbReference type="SAM" id="MobiDB-lite"/>
    </source>
</evidence>
<evidence type="ECO:0000256" key="7">
    <source>
        <dbReference type="SAM" id="Phobius"/>
    </source>
</evidence>
<keyword evidence="3" id="KW-0328">Glycosyltransferase</keyword>
<dbReference type="PANTHER" id="PTHR11062">
    <property type="entry name" value="EXOSTOSIN HEPARAN SULFATE GLYCOSYLTRANSFERASE -RELATED"/>
    <property type="match status" value="1"/>
</dbReference>
<keyword evidence="10" id="KW-1185">Reference proteome</keyword>
<keyword evidence="7" id="KW-1133">Transmembrane helix</keyword>
<feature type="domain" description="Exostosin GT47" evidence="8">
    <location>
        <begin position="261"/>
        <end position="541"/>
    </location>
</feature>
<dbReference type="EMBL" id="JAHUZN010000009">
    <property type="protein sequence ID" value="KAG8483886.1"/>
    <property type="molecule type" value="Genomic_DNA"/>
</dbReference>
<gene>
    <name evidence="9" type="ORF">CXB51_023292</name>
</gene>
<keyword evidence="7" id="KW-0472">Membrane</keyword>
<dbReference type="GO" id="GO:0016757">
    <property type="term" value="F:glycosyltransferase activity"/>
    <property type="evidence" value="ECO:0007669"/>
    <property type="project" value="UniProtKB-KW"/>
</dbReference>
<dbReference type="InterPro" id="IPR040911">
    <property type="entry name" value="Exostosin_GT47"/>
</dbReference>
<proteinExistence type="inferred from homology"/>
<evidence type="ECO:0000256" key="2">
    <source>
        <dbReference type="ARBA" id="ARBA00010271"/>
    </source>
</evidence>
<protein>
    <recommendedName>
        <fullName evidence="8">Exostosin GT47 domain-containing protein</fullName>
    </recommendedName>
</protein>
<evidence type="ECO:0000256" key="5">
    <source>
        <dbReference type="ARBA" id="ARBA00023034"/>
    </source>
</evidence>
<reference evidence="9 10" key="1">
    <citation type="journal article" date="2021" name="bioRxiv">
        <title>The Gossypium anomalum genome as a resource for cotton improvement and evolutionary analysis of hybrid incompatibility.</title>
        <authorList>
            <person name="Grover C.E."/>
            <person name="Yuan D."/>
            <person name="Arick M.A."/>
            <person name="Miller E.R."/>
            <person name="Hu G."/>
            <person name="Peterson D.G."/>
            <person name="Wendel J.F."/>
            <person name="Udall J.A."/>
        </authorList>
    </citation>
    <scope>NUCLEOTIDE SEQUENCE [LARGE SCALE GENOMIC DNA]</scope>
    <source>
        <strain evidence="9">JFW-Udall</strain>
        <tissue evidence="9">Leaf</tissue>
    </source>
</reference>
<dbReference type="PANTHER" id="PTHR11062:SF207">
    <property type="entry name" value="OS07G0188700 PROTEIN"/>
    <property type="match status" value="1"/>
</dbReference>